<dbReference type="EMBL" id="RQXW01000002">
    <property type="protein sequence ID" value="RTE67312.1"/>
    <property type="molecule type" value="Genomic_DNA"/>
</dbReference>
<proteinExistence type="predicted"/>
<feature type="transmembrane region" description="Helical" evidence="5">
    <location>
        <begin position="352"/>
        <end position="374"/>
    </location>
</feature>
<protein>
    <submittedName>
        <fullName evidence="7">MFS transporter</fullName>
    </submittedName>
</protein>
<feature type="transmembrane region" description="Helical" evidence="5">
    <location>
        <begin position="235"/>
        <end position="253"/>
    </location>
</feature>
<dbReference type="PANTHER" id="PTHR23521:SF3">
    <property type="entry name" value="MFS TRANSPORTER"/>
    <property type="match status" value="1"/>
</dbReference>
<accession>A0A430KUZ4</accession>
<reference evidence="7 8" key="1">
    <citation type="submission" date="2018-11" db="EMBL/GenBank/DDBJ databases">
        <title>The draft genome sequence of Amphritea opalescens ANRC-JH13T.</title>
        <authorList>
            <person name="Fang Z."/>
            <person name="Zhang Y."/>
            <person name="Han X."/>
        </authorList>
    </citation>
    <scope>NUCLEOTIDE SEQUENCE [LARGE SCALE GENOMIC DNA]</scope>
    <source>
        <strain evidence="7 8">ANRC-JH13</strain>
    </source>
</reference>
<evidence type="ECO:0000256" key="4">
    <source>
        <dbReference type="SAM" id="MobiDB-lite"/>
    </source>
</evidence>
<evidence type="ECO:0000313" key="7">
    <source>
        <dbReference type="EMBL" id="RTE67312.1"/>
    </source>
</evidence>
<dbReference type="OrthoDB" id="9810614at2"/>
<dbReference type="SUPFAM" id="SSF103473">
    <property type="entry name" value="MFS general substrate transporter"/>
    <property type="match status" value="1"/>
</dbReference>
<sequence length="428" mass="46482">MKNLLKTVSSLLLSHGCLLIGNGLFMTLLSLRANLEGFSTELIGLIMSGYFVGLFIGARYSSKLVSRVGYIRAFSAFASLISITPLLHLFWVSPVFWFTLRVFAGFAMAGMLMVTESWLNASANNKNRGSLLAIYMVINFLGAGMAQLLLFAHDPSDYQLFTLTSIFFSLCLLPVTLTKTPAPQPDPSGPLKILPTLRNTPVGFYGAICAGLMNASFNTMGPLFALELGLSARQISMFMALGICSGLVLQSPIGKLSDRIERRKVIVMVSTLVSLCCLIITLQVIMGYQLSWLLVSIFLYGSLAFTTYSLAAAHCNDWADPERRMQTTGALLVGFSIGAISGPLISGSLMGLVGPAGLFSFIGIVALLLALYTLSKISAKHTRSRLKSPYIPRPGSYYTSGELYRAVQKSSKISQTEAEEDKPKEKNH</sequence>
<gene>
    <name evidence="7" type="ORF">EH243_03675</name>
</gene>
<feature type="transmembrane region" description="Helical" evidence="5">
    <location>
        <begin position="70"/>
        <end position="92"/>
    </location>
</feature>
<dbReference type="GO" id="GO:0022857">
    <property type="term" value="F:transmembrane transporter activity"/>
    <property type="evidence" value="ECO:0007669"/>
    <property type="project" value="InterPro"/>
</dbReference>
<dbReference type="Pfam" id="PF07690">
    <property type="entry name" value="MFS_1"/>
    <property type="match status" value="1"/>
</dbReference>
<evidence type="ECO:0000313" key="8">
    <source>
        <dbReference type="Proteomes" id="UP000283087"/>
    </source>
</evidence>
<dbReference type="CDD" id="cd17477">
    <property type="entry name" value="MFS_YcaD_like"/>
    <property type="match status" value="1"/>
</dbReference>
<feature type="transmembrane region" description="Helical" evidence="5">
    <location>
        <begin position="37"/>
        <end position="58"/>
    </location>
</feature>
<evidence type="ECO:0000256" key="5">
    <source>
        <dbReference type="SAM" id="Phobius"/>
    </source>
</evidence>
<dbReference type="InterPro" id="IPR011701">
    <property type="entry name" value="MFS"/>
</dbReference>
<keyword evidence="3 5" id="KW-0472">Membrane</keyword>
<keyword evidence="8" id="KW-1185">Reference proteome</keyword>
<dbReference type="InterPro" id="IPR036259">
    <property type="entry name" value="MFS_trans_sf"/>
</dbReference>
<evidence type="ECO:0000256" key="1">
    <source>
        <dbReference type="ARBA" id="ARBA00022692"/>
    </source>
</evidence>
<feature type="transmembrane region" description="Helical" evidence="5">
    <location>
        <begin position="292"/>
        <end position="315"/>
    </location>
</feature>
<keyword evidence="1 5" id="KW-0812">Transmembrane</keyword>
<evidence type="ECO:0000256" key="3">
    <source>
        <dbReference type="ARBA" id="ARBA00023136"/>
    </source>
</evidence>
<feature type="transmembrane region" description="Helical" evidence="5">
    <location>
        <begin position="98"/>
        <end position="119"/>
    </location>
</feature>
<feature type="transmembrane region" description="Helical" evidence="5">
    <location>
        <begin position="327"/>
        <end position="346"/>
    </location>
</feature>
<comment type="caution">
    <text evidence="7">The sequence shown here is derived from an EMBL/GenBank/DDBJ whole genome shotgun (WGS) entry which is preliminary data.</text>
</comment>
<feature type="transmembrane region" description="Helical" evidence="5">
    <location>
        <begin position="197"/>
        <end position="215"/>
    </location>
</feature>
<evidence type="ECO:0000259" key="6">
    <source>
        <dbReference type="PROSITE" id="PS50850"/>
    </source>
</evidence>
<dbReference type="GO" id="GO:0005886">
    <property type="term" value="C:plasma membrane"/>
    <property type="evidence" value="ECO:0007669"/>
    <property type="project" value="TreeGrafter"/>
</dbReference>
<dbReference type="RefSeq" id="WP_126157279.1">
    <property type="nucleotide sequence ID" value="NZ_RQXW01000002.1"/>
</dbReference>
<dbReference type="Gene3D" id="1.20.1250.20">
    <property type="entry name" value="MFS general substrate transporter like domains"/>
    <property type="match status" value="2"/>
</dbReference>
<keyword evidence="2 5" id="KW-1133">Transmembrane helix</keyword>
<feature type="transmembrane region" description="Helical" evidence="5">
    <location>
        <begin position="265"/>
        <end position="286"/>
    </location>
</feature>
<dbReference type="AlphaFoldDB" id="A0A430KUZ4"/>
<feature type="domain" description="Major facilitator superfamily (MFS) profile" evidence="6">
    <location>
        <begin position="199"/>
        <end position="428"/>
    </location>
</feature>
<feature type="transmembrane region" description="Helical" evidence="5">
    <location>
        <begin position="158"/>
        <end position="177"/>
    </location>
</feature>
<dbReference type="PROSITE" id="PS50850">
    <property type="entry name" value="MFS"/>
    <property type="match status" value="1"/>
</dbReference>
<feature type="transmembrane region" description="Helical" evidence="5">
    <location>
        <begin position="131"/>
        <end position="152"/>
    </location>
</feature>
<feature type="region of interest" description="Disordered" evidence="4">
    <location>
        <begin position="409"/>
        <end position="428"/>
    </location>
</feature>
<feature type="transmembrane region" description="Helical" evidence="5">
    <location>
        <begin position="12"/>
        <end position="31"/>
    </location>
</feature>
<evidence type="ECO:0000256" key="2">
    <source>
        <dbReference type="ARBA" id="ARBA00022989"/>
    </source>
</evidence>
<dbReference type="PANTHER" id="PTHR23521">
    <property type="entry name" value="TRANSPORTER MFS SUPERFAMILY"/>
    <property type="match status" value="1"/>
</dbReference>
<dbReference type="Proteomes" id="UP000283087">
    <property type="component" value="Unassembled WGS sequence"/>
</dbReference>
<name>A0A430KUZ4_9GAMM</name>
<dbReference type="InterPro" id="IPR047200">
    <property type="entry name" value="MFS_YcaD-like"/>
</dbReference>
<organism evidence="7 8">
    <name type="scientific">Amphritea opalescens</name>
    <dbReference type="NCBI Taxonomy" id="2490544"/>
    <lineage>
        <taxon>Bacteria</taxon>
        <taxon>Pseudomonadati</taxon>
        <taxon>Pseudomonadota</taxon>
        <taxon>Gammaproteobacteria</taxon>
        <taxon>Oceanospirillales</taxon>
        <taxon>Oceanospirillaceae</taxon>
        <taxon>Amphritea</taxon>
    </lineage>
</organism>
<dbReference type="InterPro" id="IPR020846">
    <property type="entry name" value="MFS_dom"/>
</dbReference>